<protein>
    <recommendedName>
        <fullName evidence="6">SPT2-domain-containing protein</fullName>
    </recommendedName>
</protein>
<dbReference type="Proteomes" id="UP000799640">
    <property type="component" value="Unassembled WGS sequence"/>
</dbReference>
<keyword evidence="5" id="KW-1185">Reference proteome</keyword>
<organism evidence="4 5">
    <name type="scientific">Trichodelitschia bisporula</name>
    <dbReference type="NCBI Taxonomy" id="703511"/>
    <lineage>
        <taxon>Eukaryota</taxon>
        <taxon>Fungi</taxon>
        <taxon>Dikarya</taxon>
        <taxon>Ascomycota</taxon>
        <taxon>Pezizomycotina</taxon>
        <taxon>Dothideomycetes</taxon>
        <taxon>Dothideomycetes incertae sedis</taxon>
        <taxon>Phaeotrichales</taxon>
        <taxon>Phaeotrichaceae</taxon>
        <taxon>Trichodelitschia</taxon>
    </lineage>
</organism>
<feature type="compositionally biased region" description="Basic and acidic residues" evidence="3">
    <location>
        <begin position="191"/>
        <end position="200"/>
    </location>
</feature>
<dbReference type="Pfam" id="PF08243">
    <property type="entry name" value="SPT2"/>
    <property type="match status" value="1"/>
</dbReference>
<comment type="similarity">
    <text evidence="1">Belongs to the SPT2 family.</text>
</comment>
<feature type="compositionally biased region" description="Basic and acidic residues" evidence="3">
    <location>
        <begin position="275"/>
        <end position="310"/>
    </location>
</feature>
<evidence type="ECO:0000256" key="3">
    <source>
        <dbReference type="SAM" id="MobiDB-lite"/>
    </source>
</evidence>
<dbReference type="SMART" id="SM00784">
    <property type="entry name" value="SPT2"/>
    <property type="match status" value="1"/>
</dbReference>
<feature type="compositionally biased region" description="Basic and acidic residues" evidence="3">
    <location>
        <begin position="241"/>
        <end position="255"/>
    </location>
</feature>
<feature type="region of interest" description="Disordered" evidence="3">
    <location>
        <begin position="1"/>
        <end position="326"/>
    </location>
</feature>
<evidence type="ECO:0008006" key="6">
    <source>
        <dbReference type="Google" id="ProtNLM"/>
    </source>
</evidence>
<keyword evidence="2" id="KW-0175">Coiled coil</keyword>
<proteinExistence type="inferred from homology"/>
<feature type="compositionally biased region" description="Polar residues" evidence="3">
    <location>
        <begin position="103"/>
        <end position="117"/>
    </location>
</feature>
<dbReference type="AlphaFoldDB" id="A0A6G1HN17"/>
<dbReference type="OrthoDB" id="5430658at2759"/>
<sequence length="326" mass="35702">MSFLSSILASIDGKPANPAPPVVIRPAVARPVQKRKASDALVSESTKAVKRESGAGRNDTATSAAAPASSTPYRGTAGLKPTKQPTKPPEAKGDANAQARPTAPSTQSSSLTKTPTLPQEGKAPRKGSYMDLLRRANAHSAQKEVPIIKHKPSEKQPLKRRMTQQELDKKGATQDKKIGQKSRTSSAEPIKQPEQKRKPVESGYKGTMRPTAPAPVSYKGTMNLNKPAPRKPVPPARVRPTPKDNGPRYIYRSEQEEGDDYDSAASSDMEADPFELEREEEKALRAAKEEDKRALAEEAELKRQKAERKARLLKMQSDAQKKKRIF</sequence>
<dbReference type="InterPro" id="IPR013256">
    <property type="entry name" value="Chromatin_SPT2"/>
</dbReference>
<evidence type="ECO:0000256" key="1">
    <source>
        <dbReference type="ARBA" id="ARBA00006461"/>
    </source>
</evidence>
<name>A0A6G1HN17_9PEZI</name>
<reference evidence="4" key="1">
    <citation type="journal article" date="2020" name="Stud. Mycol.">
        <title>101 Dothideomycetes genomes: a test case for predicting lifestyles and emergence of pathogens.</title>
        <authorList>
            <person name="Haridas S."/>
            <person name="Albert R."/>
            <person name="Binder M."/>
            <person name="Bloem J."/>
            <person name="Labutti K."/>
            <person name="Salamov A."/>
            <person name="Andreopoulos B."/>
            <person name="Baker S."/>
            <person name="Barry K."/>
            <person name="Bills G."/>
            <person name="Bluhm B."/>
            <person name="Cannon C."/>
            <person name="Castanera R."/>
            <person name="Culley D."/>
            <person name="Daum C."/>
            <person name="Ezra D."/>
            <person name="Gonzalez J."/>
            <person name="Henrissat B."/>
            <person name="Kuo A."/>
            <person name="Liang C."/>
            <person name="Lipzen A."/>
            <person name="Lutzoni F."/>
            <person name="Magnuson J."/>
            <person name="Mondo S."/>
            <person name="Nolan M."/>
            <person name="Ohm R."/>
            <person name="Pangilinan J."/>
            <person name="Park H.-J."/>
            <person name="Ramirez L."/>
            <person name="Alfaro M."/>
            <person name="Sun H."/>
            <person name="Tritt A."/>
            <person name="Yoshinaga Y."/>
            <person name="Zwiers L.-H."/>
            <person name="Turgeon B."/>
            <person name="Goodwin S."/>
            <person name="Spatafora J."/>
            <person name="Crous P."/>
            <person name="Grigoriev I."/>
        </authorList>
    </citation>
    <scope>NUCLEOTIDE SEQUENCE</scope>
    <source>
        <strain evidence="4">CBS 262.69</strain>
    </source>
</reference>
<evidence type="ECO:0000256" key="2">
    <source>
        <dbReference type="ARBA" id="ARBA00023054"/>
    </source>
</evidence>
<evidence type="ECO:0000313" key="5">
    <source>
        <dbReference type="Proteomes" id="UP000799640"/>
    </source>
</evidence>
<dbReference type="EMBL" id="ML996703">
    <property type="protein sequence ID" value="KAF2397463.1"/>
    <property type="molecule type" value="Genomic_DNA"/>
</dbReference>
<gene>
    <name evidence="4" type="ORF">EJ06DRAFT_533067</name>
</gene>
<accession>A0A6G1HN17</accession>
<feature type="compositionally biased region" description="Basic and acidic residues" evidence="3">
    <location>
        <begin position="166"/>
        <end position="178"/>
    </location>
</feature>
<feature type="compositionally biased region" description="Low complexity" evidence="3">
    <location>
        <begin position="60"/>
        <end position="72"/>
    </location>
</feature>
<evidence type="ECO:0000313" key="4">
    <source>
        <dbReference type="EMBL" id="KAF2397463.1"/>
    </source>
</evidence>